<name>A0ABV7JHS2_9SPHI</name>
<comment type="caution">
    <text evidence="3">The sequence shown here is derived from an EMBL/GenBank/DDBJ whole genome shotgun (WGS) entry which is preliminary data.</text>
</comment>
<dbReference type="EMBL" id="JBHRTA010000008">
    <property type="protein sequence ID" value="MFC3196409.1"/>
    <property type="molecule type" value="Genomic_DNA"/>
</dbReference>
<keyword evidence="4" id="KW-1185">Reference proteome</keyword>
<dbReference type="InterPro" id="IPR019405">
    <property type="entry name" value="Lactonase_7-beta_prop"/>
</dbReference>
<dbReference type="SUPFAM" id="SSF51004">
    <property type="entry name" value="C-terminal (heme d1) domain of cytochrome cd1-nitrite reductase"/>
    <property type="match status" value="1"/>
</dbReference>
<dbReference type="PANTHER" id="PTHR30344:SF1">
    <property type="entry name" value="6-PHOSPHOGLUCONOLACTONASE"/>
    <property type="match status" value="1"/>
</dbReference>
<evidence type="ECO:0000313" key="3">
    <source>
        <dbReference type="EMBL" id="MFC3196409.1"/>
    </source>
</evidence>
<evidence type="ECO:0000256" key="2">
    <source>
        <dbReference type="ARBA" id="ARBA00022526"/>
    </source>
</evidence>
<accession>A0ABV7JHS2</accession>
<dbReference type="InterPro" id="IPR015943">
    <property type="entry name" value="WD40/YVTN_repeat-like_dom_sf"/>
</dbReference>
<sequence length="350" mass="37551">MLIGTYTHTGKSKGIYVYDYDLLTGDATLKSSVESDNPSFITVSSDTRYVYAANENGEGKGAVSAYALDAASGKLTFLNRQLTQGDSPCHVVTDREGTHVVVSNYSGGSISVFPIQPDGSLGAMKQLIQHEGSGPNRDRQQKPHVHSAFFSPDQKRIYVQDLGTDKINIYEYHPESQDTPLVPALHPYAKSAAGGGPRHIAQSSDGRYVYLVQEMTAQVLVYRQDNGKLEPIQEVGINEDGFSGSNGAADINLSPDGRFLYASNRGDANTLAIYQVSPADGKLAKVGNQSVLGRGPRNFSISPDGKFLLVANQNTDEVVVFARDSKTGLLNDTGNRIAVGAPVCLVFASL</sequence>
<protein>
    <submittedName>
        <fullName evidence="3">Lactonase family protein</fullName>
    </submittedName>
</protein>
<organism evidence="3 4">
    <name type="scientific">Parapedobacter deserti</name>
    <dbReference type="NCBI Taxonomy" id="1912957"/>
    <lineage>
        <taxon>Bacteria</taxon>
        <taxon>Pseudomonadati</taxon>
        <taxon>Bacteroidota</taxon>
        <taxon>Sphingobacteriia</taxon>
        <taxon>Sphingobacteriales</taxon>
        <taxon>Sphingobacteriaceae</taxon>
        <taxon>Parapedobacter</taxon>
    </lineage>
</organism>
<reference evidence="4" key="1">
    <citation type="journal article" date="2019" name="Int. J. Syst. Evol. Microbiol.">
        <title>The Global Catalogue of Microorganisms (GCM) 10K type strain sequencing project: providing services to taxonomists for standard genome sequencing and annotation.</title>
        <authorList>
            <consortium name="The Broad Institute Genomics Platform"/>
            <consortium name="The Broad Institute Genome Sequencing Center for Infectious Disease"/>
            <person name="Wu L."/>
            <person name="Ma J."/>
        </authorList>
    </citation>
    <scope>NUCLEOTIDE SEQUENCE [LARGE SCALE GENOMIC DNA]</scope>
    <source>
        <strain evidence="4">KCTC 52416</strain>
    </source>
</reference>
<dbReference type="Pfam" id="PF10282">
    <property type="entry name" value="Lactonase"/>
    <property type="match status" value="1"/>
</dbReference>
<gene>
    <name evidence="3" type="ORF">ACFOET_02160</name>
</gene>
<proteinExistence type="inferred from homology"/>
<evidence type="ECO:0000256" key="1">
    <source>
        <dbReference type="ARBA" id="ARBA00005564"/>
    </source>
</evidence>
<dbReference type="Gene3D" id="2.130.10.10">
    <property type="entry name" value="YVTN repeat-like/Quinoprotein amine dehydrogenase"/>
    <property type="match status" value="1"/>
</dbReference>
<keyword evidence="2" id="KW-0313">Glucose metabolism</keyword>
<evidence type="ECO:0000313" key="4">
    <source>
        <dbReference type="Proteomes" id="UP001595526"/>
    </source>
</evidence>
<dbReference type="PANTHER" id="PTHR30344">
    <property type="entry name" value="6-PHOSPHOGLUCONOLACTONASE-RELATED"/>
    <property type="match status" value="1"/>
</dbReference>
<dbReference type="InterPro" id="IPR011048">
    <property type="entry name" value="Haem_d1_sf"/>
</dbReference>
<comment type="similarity">
    <text evidence="1">Belongs to the cycloisomerase 2 family.</text>
</comment>
<keyword evidence="2" id="KW-0119">Carbohydrate metabolism</keyword>
<dbReference type="Proteomes" id="UP001595526">
    <property type="component" value="Unassembled WGS sequence"/>
</dbReference>
<dbReference type="InterPro" id="IPR050282">
    <property type="entry name" value="Cycloisomerase_2"/>
</dbReference>